<organism evidence="2 3">
    <name type="scientific">Eumeta variegata</name>
    <name type="common">Bagworm moth</name>
    <name type="synonym">Eumeta japonica</name>
    <dbReference type="NCBI Taxonomy" id="151549"/>
    <lineage>
        <taxon>Eukaryota</taxon>
        <taxon>Metazoa</taxon>
        <taxon>Ecdysozoa</taxon>
        <taxon>Arthropoda</taxon>
        <taxon>Hexapoda</taxon>
        <taxon>Insecta</taxon>
        <taxon>Pterygota</taxon>
        <taxon>Neoptera</taxon>
        <taxon>Endopterygota</taxon>
        <taxon>Lepidoptera</taxon>
        <taxon>Glossata</taxon>
        <taxon>Ditrysia</taxon>
        <taxon>Tineoidea</taxon>
        <taxon>Psychidae</taxon>
        <taxon>Oiketicinae</taxon>
        <taxon>Eumeta</taxon>
    </lineage>
</organism>
<comment type="caution">
    <text evidence="2">The sequence shown here is derived from an EMBL/GenBank/DDBJ whole genome shotgun (WGS) entry which is preliminary data.</text>
</comment>
<reference evidence="2 3" key="1">
    <citation type="journal article" date="2019" name="Commun. Biol.">
        <title>The bagworm genome reveals a unique fibroin gene that provides high tensile strength.</title>
        <authorList>
            <person name="Kono N."/>
            <person name="Nakamura H."/>
            <person name="Ohtoshi R."/>
            <person name="Tomita M."/>
            <person name="Numata K."/>
            <person name="Arakawa K."/>
        </authorList>
    </citation>
    <scope>NUCLEOTIDE SEQUENCE [LARGE SCALE GENOMIC DNA]</scope>
</reference>
<proteinExistence type="predicted"/>
<protein>
    <submittedName>
        <fullName evidence="2">Uncharacterized protein</fullName>
    </submittedName>
</protein>
<dbReference type="AlphaFoldDB" id="A0A4C1Y4F4"/>
<evidence type="ECO:0000313" key="2">
    <source>
        <dbReference type="EMBL" id="GBP70788.1"/>
    </source>
</evidence>
<name>A0A4C1Y4F4_EUMVA</name>
<gene>
    <name evidence="2" type="ORF">EVAR_52914_1</name>
</gene>
<accession>A0A4C1Y4F4</accession>
<sequence length="124" mass="13997">MPPYGSIALPASARPRRLVAAEELLRNVIRMRGVGYVRQRRLLVRPLGFDRRYRGGSSIRGTRPSLPLRSPARSGDTETRDCLYYLGEHSSGYDSAPAMFVTGRPRRLYLRFCVSVLPVVKMSD</sequence>
<dbReference type="Proteomes" id="UP000299102">
    <property type="component" value="Unassembled WGS sequence"/>
</dbReference>
<evidence type="ECO:0000313" key="3">
    <source>
        <dbReference type="Proteomes" id="UP000299102"/>
    </source>
</evidence>
<feature type="region of interest" description="Disordered" evidence="1">
    <location>
        <begin position="55"/>
        <end position="77"/>
    </location>
</feature>
<evidence type="ECO:0000256" key="1">
    <source>
        <dbReference type="SAM" id="MobiDB-lite"/>
    </source>
</evidence>
<dbReference type="EMBL" id="BGZK01001086">
    <property type="protein sequence ID" value="GBP70788.1"/>
    <property type="molecule type" value="Genomic_DNA"/>
</dbReference>
<keyword evidence="3" id="KW-1185">Reference proteome</keyword>